<protein>
    <submittedName>
        <fullName evidence="1">Uncharacterized protein</fullName>
    </submittedName>
</protein>
<sequence length="45" mass="4622">MILETAAAGLEAITHGVMETVVQTVPLFEAAGIGLIYHAAGVSLR</sequence>
<proteinExistence type="predicted"/>
<dbReference type="EMBL" id="JAMQCP010000001">
    <property type="protein sequence ID" value="MDS0253246.1"/>
    <property type="molecule type" value="Genomic_DNA"/>
</dbReference>
<dbReference type="Proteomes" id="UP001248536">
    <property type="component" value="Unassembled WGS sequence"/>
</dbReference>
<evidence type="ECO:0000313" key="1">
    <source>
        <dbReference type="EMBL" id="MDS0253246.1"/>
    </source>
</evidence>
<reference evidence="1 2" key="1">
    <citation type="submission" date="2022-06" db="EMBL/GenBank/DDBJ databases">
        <title>Haloarcula sp. a new haloarchaeum isolate from saline soil.</title>
        <authorList>
            <person name="Strakova D."/>
            <person name="Galisteo C."/>
            <person name="Sanchez-Porro C."/>
            <person name="Ventosa A."/>
        </authorList>
    </citation>
    <scope>NUCLEOTIDE SEQUENCE [LARGE SCALE GENOMIC DNA]</scope>
    <source>
        <strain evidence="1 2">JCM 15760</strain>
    </source>
</reference>
<name>A0ABU2EYC3_HALAR</name>
<gene>
    <name evidence="1" type="ORF">NC662_05865</name>
</gene>
<accession>A0ABU2EYC3</accession>
<organism evidence="1 2">
    <name type="scientific">Haloarcula argentinensis</name>
    <dbReference type="NCBI Taxonomy" id="43776"/>
    <lineage>
        <taxon>Archaea</taxon>
        <taxon>Methanobacteriati</taxon>
        <taxon>Methanobacteriota</taxon>
        <taxon>Stenosarchaea group</taxon>
        <taxon>Halobacteria</taxon>
        <taxon>Halobacteriales</taxon>
        <taxon>Haloarculaceae</taxon>
        <taxon>Haloarcula</taxon>
    </lineage>
</organism>
<evidence type="ECO:0000313" key="2">
    <source>
        <dbReference type="Proteomes" id="UP001248536"/>
    </source>
</evidence>
<keyword evidence="2" id="KW-1185">Reference proteome</keyword>
<dbReference type="RefSeq" id="WP_160163345.1">
    <property type="nucleotide sequence ID" value="NZ_BAABDY010000003.1"/>
</dbReference>
<comment type="caution">
    <text evidence="1">The sequence shown here is derived from an EMBL/GenBank/DDBJ whole genome shotgun (WGS) entry which is preliminary data.</text>
</comment>